<gene>
    <name evidence="5" type="ORF">DSB87_09475</name>
</gene>
<comment type="subcellular location">
    <subcellularLocation>
        <location evidence="1">Virion</location>
    </subcellularLocation>
</comment>
<reference evidence="5" key="1">
    <citation type="submission" date="2018-07" db="EMBL/GenBank/DDBJ databases">
        <authorList>
            <consortium name="PulseNet: The National Subtyping Network for Foodborne Disease Surveillance"/>
            <person name="Tarr C.L."/>
            <person name="Trees E."/>
            <person name="Katz L.S."/>
            <person name="Carleton-Romer H.A."/>
            <person name="Stroika S."/>
            <person name="Kucerova Z."/>
            <person name="Roache K.F."/>
            <person name="Sabol A.L."/>
            <person name="Besser J."/>
            <person name="Gerner-Smidt P."/>
        </authorList>
    </citation>
    <scope>NUCLEOTIDE SEQUENCE</scope>
    <source>
        <strain evidence="5">PNUSAS043991</strain>
    </source>
</reference>
<accession>A0A5V4H1F9</accession>
<evidence type="ECO:0000256" key="2">
    <source>
        <dbReference type="ARBA" id="ARBA00022581"/>
    </source>
</evidence>
<evidence type="ECO:0000256" key="3">
    <source>
        <dbReference type="SAM" id="MobiDB-lite"/>
    </source>
</evidence>
<evidence type="ECO:0000259" key="4">
    <source>
        <dbReference type="Pfam" id="PF12571"/>
    </source>
</evidence>
<evidence type="ECO:0000256" key="1">
    <source>
        <dbReference type="ARBA" id="ARBA00004328"/>
    </source>
</evidence>
<dbReference type="PANTHER" id="PTHR35191:SF1">
    <property type="entry name" value="PROPHAGE SIDE TAIL FIBER PROTEIN HOMOLOG STFQ-RELATED"/>
    <property type="match status" value="1"/>
</dbReference>
<feature type="compositionally biased region" description="Basic and acidic residues" evidence="3">
    <location>
        <begin position="287"/>
        <end position="305"/>
    </location>
</feature>
<feature type="region of interest" description="Disordered" evidence="3">
    <location>
        <begin position="283"/>
        <end position="305"/>
    </location>
</feature>
<dbReference type="InterPro" id="IPR022225">
    <property type="entry name" value="Phage_tail_fibre_N"/>
</dbReference>
<evidence type="ECO:0000313" key="5">
    <source>
        <dbReference type="EMBL" id="EBN4429781.1"/>
    </source>
</evidence>
<dbReference type="InterPro" id="IPR051934">
    <property type="entry name" value="Phage_Tail_Fiber_Structural"/>
</dbReference>
<name>A0A5V4H1F9_SALER</name>
<feature type="domain" description="Phage tail fibre protein N-terminal" evidence="4">
    <location>
        <begin position="3"/>
        <end position="158"/>
    </location>
</feature>
<dbReference type="EMBL" id="AAGFST010000008">
    <property type="protein sequence ID" value="EBN4429781.1"/>
    <property type="molecule type" value="Genomic_DNA"/>
</dbReference>
<organism evidence="5">
    <name type="scientific">Salmonella enterica</name>
    <name type="common">Salmonella choleraesuis</name>
    <dbReference type="NCBI Taxonomy" id="28901"/>
    <lineage>
        <taxon>Bacteria</taxon>
        <taxon>Pseudomonadati</taxon>
        <taxon>Pseudomonadota</taxon>
        <taxon>Gammaproteobacteria</taxon>
        <taxon>Enterobacterales</taxon>
        <taxon>Enterobacteriaceae</taxon>
        <taxon>Salmonella</taxon>
    </lineage>
</organism>
<proteinExistence type="predicted"/>
<dbReference type="Pfam" id="PF12571">
    <property type="entry name" value="Phage_tail_fib"/>
    <property type="match status" value="1"/>
</dbReference>
<keyword evidence="2" id="KW-0945">Host-virus interaction</keyword>
<dbReference type="InterPro" id="IPR005068">
    <property type="entry name" value="Phage_lambda_Stf-r2"/>
</dbReference>
<dbReference type="Gene3D" id="6.20.70.20">
    <property type="match status" value="1"/>
</dbReference>
<comment type="caution">
    <text evidence="5">The sequence shown here is derived from an EMBL/GenBank/DDBJ whole genome shotgun (WGS) entry which is preliminary data.</text>
</comment>
<dbReference type="GO" id="GO:0046718">
    <property type="term" value="P:symbiont entry into host cell"/>
    <property type="evidence" value="ECO:0007669"/>
    <property type="project" value="InterPro"/>
</dbReference>
<dbReference type="AlphaFoldDB" id="A0A5V4H1F9"/>
<dbReference type="Pfam" id="PF03406">
    <property type="entry name" value="Phage_fiber_2"/>
    <property type="match status" value="1"/>
</dbReference>
<dbReference type="GO" id="GO:0019062">
    <property type="term" value="P:virion attachment to host cell"/>
    <property type="evidence" value="ECO:0007669"/>
    <property type="project" value="InterPro"/>
</dbReference>
<protein>
    <submittedName>
        <fullName evidence="5">Phage tail protein</fullName>
    </submittedName>
</protein>
<sequence>MSQTTITRAFEQWKAQQGATGEPVLLDEFVFANVPGLEPDRPVDRNETLPPAEQIVHRQAVSRKGVVNDNAVVHSVVLGADVGDFSFNWIGLLNKASGTLAMIVHAPLQQKLKTAEGQQGNVLTRSFLMEYNGAQAETGINTPAESWQIDFTARMAGMDERQRLENIDIFGAAAFFGDGYLVGKSGNQFYVTKGTGYVAGLRTTLAENLNITVTTRPVKVWLDVCWTGTLTSVWGVQSRITVADNLADYVQNGVQHYVFAVAGIDENGNITDLRPKGTLNEQQASDALRKHEQSRNHPDATTREKGFVQLSSDTNSESEMLAATPKAVKAAMDNANGRLEKNSNGGDIPDKKQFARTIGAVTSTTITLGESGWFKIATVVMPQSTSTAVIKLYGGSGYNVGSFEQAAISELVLRAGNGSPVGITATLWRRSPSAANEVAWVNTSGDTYDIYINIGQYAYWLIAQYDYTCNANVTLHSTPEYSSAQPGNSTSGQTYTLYNSLMKPTAGDVEALSVNGGRLNGALGIGTDNALGGNSIVFGDNDTGFKWHSDGVLGIYANNALVGYIDNSGLHMSVDVLSNGAIRAGNAKKLSLTSNNNSALTATFNLWGDPNRPTVIELNDDQGWHLYSQRNPDGSIVFTVNGDITANTLRAGGAIYQNNGDIFGSLWGNGWLSTWIHNNVVKAVRLGPVALSGGLWRDFQLGGGQVVTGFHTDGSWEMEGDDDKVYYRPIQYLIGDTWVTAPSV</sequence>
<dbReference type="PANTHER" id="PTHR35191">
    <property type="entry name" value="PROPHAGE SIDE TAIL FIBER PROTEIN HOMOLOG STFQ-RELATED"/>
    <property type="match status" value="1"/>
</dbReference>